<sequence>LYVAFRPAPVALDTGDALPAAIATSPAAVATSELTYYLQGPSQ</sequence>
<comment type="caution">
    <text evidence="1">The sequence shown here is derived from an EMBL/GenBank/DDBJ whole genome shotgun (WGS) entry which is preliminary data.</text>
</comment>
<accession>A0A392W7T5</accession>
<protein>
    <submittedName>
        <fullName evidence="1">Uncharacterized protein</fullName>
    </submittedName>
</protein>
<reference evidence="1 2" key="1">
    <citation type="journal article" date="2018" name="Front. Plant Sci.">
        <title>Red Clover (Trifolium pratense) and Zigzag Clover (T. medium) - A Picture of Genomic Similarities and Differences.</title>
        <authorList>
            <person name="Dluhosova J."/>
            <person name="Istvanek J."/>
            <person name="Nedelnik J."/>
            <person name="Repkova J."/>
        </authorList>
    </citation>
    <scope>NUCLEOTIDE SEQUENCE [LARGE SCALE GENOMIC DNA]</scope>
    <source>
        <strain evidence="2">cv. 10/8</strain>
        <tissue evidence="1">Leaf</tissue>
    </source>
</reference>
<organism evidence="1 2">
    <name type="scientific">Trifolium medium</name>
    <dbReference type="NCBI Taxonomy" id="97028"/>
    <lineage>
        <taxon>Eukaryota</taxon>
        <taxon>Viridiplantae</taxon>
        <taxon>Streptophyta</taxon>
        <taxon>Embryophyta</taxon>
        <taxon>Tracheophyta</taxon>
        <taxon>Spermatophyta</taxon>
        <taxon>Magnoliopsida</taxon>
        <taxon>eudicotyledons</taxon>
        <taxon>Gunneridae</taxon>
        <taxon>Pentapetalae</taxon>
        <taxon>rosids</taxon>
        <taxon>fabids</taxon>
        <taxon>Fabales</taxon>
        <taxon>Fabaceae</taxon>
        <taxon>Papilionoideae</taxon>
        <taxon>50 kb inversion clade</taxon>
        <taxon>NPAAA clade</taxon>
        <taxon>Hologalegina</taxon>
        <taxon>IRL clade</taxon>
        <taxon>Trifolieae</taxon>
        <taxon>Trifolium</taxon>
    </lineage>
</organism>
<feature type="non-terminal residue" evidence="1">
    <location>
        <position position="1"/>
    </location>
</feature>
<proteinExistence type="predicted"/>
<feature type="non-terminal residue" evidence="1">
    <location>
        <position position="43"/>
    </location>
</feature>
<dbReference type="EMBL" id="LXQA011365363">
    <property type="protein sequence ID" value="MCI94750.1"/>
    <property type="molecule type" value="Genomic_DNA"/>
</dbReference>
<dbReference type="AlphaFoldDB" id="A0A392W7T5"/>
<evidence type="ECO:0000313" key="2">
    <source>
        <dbReference type="Proteomes" id="UP000265520"/>
    </source>
</evidence>
<evidence type="ECO:0000313" key="1">
    <source>
        <dbReference type="EMBL" id="MCI94750.1"/>
    </source>
</evidence>
<keyword evidence="2" id="KW-1185">Reference proteome</keyword>
<name>A0A392W7T5_9FABA</name>
<dbReference type="Proteomes" id="UP000265520">
    <property type="component" value="Unassembled WGS sequence"/>
</dbReference>